<keyword evidence="1" id="KW-0472">Membrane</keyword>
<gene>
    <name evidence="2" type="ORF">LCGC14_0579370</name>
</gene>
<accession>A0A0F9S0G0</accession>
<dbReference type="AlphaFoldDB" id="A0A0F9S0G0"/>
<keyword evidence="1" id="KW-1133">Transmembrane helix</keyword>
<name>A0A0F9S0G0_9ZZZZ</name>
<protein>
    <submittedName>
        <fullName evidence="2">Uncharacterized protein</fullName>
    </submittedName>
</protein>
<dbReference type="EMBL" id="LAZR01000874">
    <property type="protein sequence ID" value="KKN55727.1"/>
    <property type="molecule type" value="Genomic_DNA"/>
</dbReference>
<comment type="caution">
    <text evidence="2">The sequence shown here is derived from an EMBL/GenBank/DDBJ whole genome shotgun (WGS) entry which is preliminary data.</text>
</comment>
<evidence type="ECO:0000256" key="1">
    <source>
        <dbReference type="SAM" id="Phobius"/>
    </source>
</evidence>
<keyword evidence="1" id="KW-0812">Transmembrane</keyword>
<sequence length="39" mass="4798">MKKRKYPSWMIKELFQLLIFAVGVGFVLMFIFWVILQYL</sequence>
<evidence type="ECO:0000313" key="2">
    <source>
        <dbReference type="EMBL" id="KKN55727.1"/>
    </source>
</evidence>
<feature type="transmembrane region" description="Helical" evidence="1">
    <location>
        <begin position="14"/>
        <end position="36"/>
    </location>
</feature>
<organism evidence="2">
    <name type="scientific">marine sediment metagenome</name>
    <dbReference type="NCBI Taxonomy" id="412755"/>
    <lineage>
        <taxon>unclassified sequences</taxon>
        <taxon>metagenomes</taxon>
        <taxon>ecological metagenomes</taxon>
    </lineage>
</organism>
<reference evidence="2" key="1">
    <citation type="journal article" date="2015" name="Nature">
        <title>Complex archaea that bridge the gap between prokaryotes and eukaryotes.</title>
        <authorList>
            <person name="Spang A."/>
            <person name="Saw J.H."/>
            <person name="Jorgensen S.L."/>
            <person name="Zaremba-Niedzwiedzka K."/>
            <person name="Martijn J."/>
            <person name="Lind A.E."/>
            <person name="van Eijk R."/>
            <person name="Schleper C."/>
            <person name="Guy L."/>
            <person name="Ettema T.J."/>
        </authorList>
    </citation>
    <scope>NUCLEOTIDE SEQUENCE</scope>
</reference>
<proteinExistence type="predicted"/>